<dbReference type="Proteomes" id="UP000076925">
    <property type="component" value="Unassembled WGS sequence"/>
</dbReference>
<dbReference type="EMBL" id="ANNX02000046">
    <property type="protein sequence ID" value="KYC37657.1"/>
    <property type="molecule type" value="Genomic_DNA"/>
</dbReference>
<reference evidence="1 2" key="1">
    <citation type="journal article" date="2013" name="Genome Biol. Evol.">
        <title>Genomes of Stigonematalean cyanobacteria (subsection V) and the evolution of oxygenic photosynthesis from prokaryotes to plastids.</title>
        <authorList>
            <person name="Dagan T."/>
            <person name="Roettger M."/>
            <person name="Stucken K."/>
            <person name="Landan G."/>
            <person name="Koch R."/>
            <person name="Major P."/>
            <person name="Gould S.B."/>
            <person name="Goremykin V.V."/>
            <person name="Rippka R."/>
            <person name="Tandeau de Marsac N."/>
            <person name="Gugger M."/>
            <person name="Lockhart P.J."/>
            <person name="Allen J.F."/>
            <person name="Brune I."/>
            <person name="Maus I."/>
            <person name="Puhler A."/>
            <person name="Martin W.F."/>
        </authorList>
    </citation>
    <scope>NUCLEOTIDE SEQUENCE [LARGE SCALE GENOMIC DNA]</scope>
    <source>
        <strain evidence="1 2">PCC 7110</strain>
    </source>
</reference>
<organism evidence="1 2">
    <name type="scientific">Scytonema hofmannii PCC 7110</name>
    <dbReference type="NCBI Taxonomy" id="128403"/>
    <lineage>
        <taxon>Bacteria</taxon>
        <taxon>Bacillati</taxon>
        <taxon>Cyanobacteriota</taxon>
        <taxon>Cyanophyceae</taxon>
        <taxon>Nostocales</taxon>
        <taxon>Scytonemataceae</taxon>
        <taxon>Scytonema</taxon>
    </lineage>
</organism>
<dbReference type="RefSeq" id="WP_017748588.1">
    <property type="nucleotide sequence ID" value="NZ_KQ976354.1"/>
</dbReference>
<evidence type="ECO:0000313" key="2">
    <source>
        <dbReference type="Proteomes" id="UP000076925"/>
    </source>
</evidence>
<accession>A0A139WYX0</accession>
<gene>
    <name evidence="1" type="ORF">WA1_40055</name>
</gene>
<proteinExistence type="predicted"/>
<name>A0A139WYX0_9CYAN</name>
<dbReference type="OrthoDB" id="516008at2"/>
<sequence>MSRITISELTVDSKSFINEVAETETTCVNGGDALTSFVLGYGAFAVEIAKILQDTFLKGTGILAIYQLVK</sequence>
<keyword evidence="2" id="KW-1185">Reference proteome</keyword>
<comment type="caution">
    <text evidence="1">The sequence shown here is derived from an EMBL/GenBank/DDBJ whole genome shotgun (WGS) entry which is preliminary data.</text>
</comment>
<evidence type="ECO:0000313" key="1">
    <source>
        <dbReference type="EMBL" id="KYC37657.1"/>
    </source>
</evidence>
<dbReference type="AlphaFoldDB" id="A0A139WYX0"/>
<protein>
    <submittedName>
        <fullName evidence="1">Uncharacterized protein</fullName>
    </submittedName>
</protein>